<dbReference type="AlphaFoldDB" id="U5VXY4"/>
<keyword evidence="4" id="KW-1185">Reference proteome</keyword>
<organism evidence="3 4">
    <name type="scientific">Actinoplanes friuliensis DSM 7358</name>
    <dbReference type="NCBI Taxonomy" id="1246995"/>
    <lineage>
        <taxon>Bacteria</taxon>
        <taxon>Bacillati</taxon>
        <taxon>Actinomycetota</taxon>
        <taxon>Actinomycetes</taxon>
        <taxon>Micromonosporales</taxon>
        <taxon>Micromonosporaceae</taxon>
        <taxon>Actinoplanes</taxon>
    </lineage>
</organism>
<evidence type="ECO:0000313" key="3">
    <source>
        <dbReference type="EMBL" id="AGZ41744.1"/>
    </source>
</evidence>
<dbReference type="RefSeq" id="WP_023361962.1">
    <property type="nucleotide sequence ID" value="NC_022657.1"/>
</dbReference>
<protein>
    <recommendedName>
        <fullName evidence="5">Secreted protein</fullName>
    </recommendedName>
</protein>
<keyword evidence="2" id="KW-0732">Signal</keyword>
<evidence type="ECO:0000256" key="2">
    <source>
        <dbReference type="SAM" id="SignalP"/>
    </source>
</evidence>
<name>U5VXY4_9ACTN</name>
<sequence>MTRGQKLWLMAVPMMLVPVLGGCGAAEDRPRVASAGRDGSAPASAPPADDTQKAREFVKCMRAAGIELPDPRSDGMIAVPAQAAGSEGSPGAKKMDAAMEKCRDLLPAGGEPPKLSAEDLTKARDLSRCMRENGVPEFPDPDPETGAFAMTEDLGDNSKLGKATEKCRGVGPDALPGITAVK</sequence>
<dbReference type="eggNOG" id="ENOG5031N3X">
    <property type="taxonomic scope" value="Bacteria"/>
</dbReference>
<proteinExistence type="predicted"/>
<dbReference type="Proteomes" id="UP000017746">
    <property type="component" value="Chromosome"/>
</dbReference>
<dbReference type="PROSITE" id="PS51257">
    <property type="entry name" value="PROKAR_LIPOPROTEIN"/>
    <property type="match status" value="1"/>
</dbReference>
<feature type="region of interest" description="Disordered" evidence="1">
    <location>
        <begin position="132"/>
        <end position="182"/>
    </location>
</feature>
<feature type="signal peptide" evidence="2">
    <location>
        <begin position="1"/>
        <end position="25"/>
    </location>
</feature>
<feature type="region of interest" description="Disordered" evidence="1">
    <location>
        <begin position="27"/>
        <end position="54"/>
    </location>
</feature>
<reference evidence="3 4" key="1">
    <citation type="journal article" date="2014" name="J. Biotechnol.">
        <title>Complete genome sequence of the actinobacterium Actinoplanes friuliensis HAG 010964, producer of the lipopeptide antibiotic friulimycin.</title>
        <authorList>
            <person name="Ruckert C."/>
            <person name="Szczepanowski R."/>
            <person name="Albersmeier A."/>
            <person name="Goesmann A."/>
            <person name="Fischer N."/>
            <person name="Steinkamper A."/>
            <person name="Puhler A."/>
            <person name="Biener R."/>
            <person name="Schwartz D."/>
            <person name="Kalinowski J."/>
        </authorList>
    </citation>
    <scope>NUCLEOTIDE SEQUENCE [LARGE SCALE GENOMIC DNA]</scope>
    <source>
        <strain evidence="3 4">DSM 7358</strain>
    </source>
</reference>
<dbReference type="PATRIC" id="fig|1246995.3.peg.3514"/>
<feature type="compositionally biased region" description="Low complexity" evidence="1">
    <location>
        <begin position="33"/>
        <end position="49"/>
    </location>
</feature>
<feature type="chain" id="PRO_5004666196" description="Secreted protein" evidence="2">
    <location>
        <begin position="26"/>
        <end position="182"/>
    </location>
</feature>
<dbReference type="EMBL" id="CP006272">
    <property type="protein sequence ID" value="AGZ41744.1"/>
    <property type="molecule type" value="Genomic_DNA"/>
</dbReference>
<dbReference type="STRING" id="1246995.AFR_17330"/>
<evidence type="ECO:0008006" key="5">
    <source>
        <dbReference type="Google" id="ProtNLM"/>
    </source>
</evidence>
<dbReference type="KEGG" id="afs:AFR_17330"/>
<evidence type="ECO:0000313" key="4">
    <source>
        <dbReference type="Proteomes" id="UP000017746"/>
    </source>
</evidence>
<dbReference type="HOGENOM" id="CLU_121458_0_0_11"/>
<accession>U5VXY4</accession>
<gene>
    <name evidence="3" type="ORF">AFR_17330</name>
</gene>
<evidence type="ECO:0000256" key="1">
    <source>
        <dbReference type="SAM" id="MobiDB-lite"/>
    </source>
</evidence>